<reference evidence="1 2" key="1">
    <citation type="submission" date="2019-12" db="EMBL/GenBank/DDBJ databases">
        <title>Genomic-based taxomic classification of the family Erythrobacteraceae.</title>
        <authorList>
            <person name="Xu L."/>
        </authorList>
    </citation>
    <scope>NUCLEOTIDE SEQUENCE [LARGE SCALE GENOMIC DNA]</scope>
    <source>
        <strain evidence="1 2">KEMB 9005-328</strain>
    </source>
</reference>
<dbReference type="EMBL" id="WTYA01000003">
    <property type="protein sequence ID" value="MXP28336.1"/>
    <property type="molecule type" value="Genomic_DNA"/>
</dbReference>
<comment type="caution">
    <text evidence="1">The sequence shown here is derived from an EMBL/GenBank/DDBJ whole genome shotgun (WGS) entry which is preliminary data.</text>
</comment>
<evidence type="ECO:0000313" key="2">
    <source>
        <dbReference type="Proteomes" id="UP000439780"/>
    </source>
</evidence>
<keyword evidence="2" id="KW-1185">Reference proteome</keyword>
<evidence type="ECO:0000313" key="1">
    <source>
        <dbReference type="EMBL" id="MXP28336.1"/>
    </source>
</evidence>
<dbReference type="OrthoDB" id="7596945at2"/>
<dbReference type="InterPro" id="IPR049805">
    <property type="entry name" value="Lasso_benenodin"/>
</dbReference>
<proteinExistence type="predicted"/>
<dbReference type="Pfam" id="PF24178">
    <property type="entry name" value="Subterisin"/>
    <property type="match status" value="1"/>
</dbReference>
<gene>
    <name evidence="1" type="ORF">GRI58_05810</name>
</gene>
<organism evidence="1 2">
    <name type="scientific">Qipengyuania algicida</name>
    <dbReference type="NCBI Taxonomy" id="1836209"/>
    <lineage>
        <taxon>Bacteria</taxon>
        <taxon>Pseudomonadati</taxon>
        <taxon>Pseudomonadota</taxon>
        <taxon>Alphaproteobacteria</taxon>
        <taxon>Sphingomonadales</taxon>
        <taxon>Erythrobacteraceae</taxon>
        <taxon>Qipengyuania</taxon>
    </lineage>
</organism>
<dbReference type="Proteomes" id="UP000439780">
    <property type="component" value="Unassembled WGS sequence"/>
</dbReference>
<dbReference type="AlphaFoldDB" id="A0A845AIG1"/>
<name>A0A845AIG1_9SPHN</name>
<dbReference type="NCBIfam" id="NF033522">
    <property type="entry name" value="lasso_benenodin"/>
    <property type="match status" value="1"/>
</dbReference>
<dbReference type="RefSeq" id="WP_160752622.1">
    <property type="nucleotide sequence ID" value="NZ_WTYA01000003.1"/>
</dbReference>
<protein>
    <submittedName>
        <fullName evidence="1">Benenodin family lasso peptide</fullName>
    </submittedName>
</protein>
<sequence>MKDFEFVEGEVIDLGQASVETKGDAVFEIDADAGQLRYIPGLIEE</sequence>
<accession>A0A845AIG1</accession>